<dbReference type="RefSeq" id="WP_117487682.1">
    <property type="nucleotide sequence ID" value="NZ_QVIG01000001.1"/>
</dbReference>
<dbReference type="EMBL" id="QVIG01000001">
    <property type="protein sequence ID" value="RGD59484.1"/>
    <property type="molecule type" value="Genomic_DNA"/>
</dbReference>
<evidence type="ECO:0000313" key="3">
    <source>
        <dbReference type="Proteomes" id="UP000263377"/>
    </source>
</evidence>
<evidence type="ECO:0000256" key="1">
    <source>
        <dbReference type="SAM" id="MobiDB-lite"/>
    </source>
</evidence>
<name>A0A372ZVG6_9ACTN</name>
<keyword evidence="3" id="KW-1185">Reference proteome</keyword>
<reference evidence="2 3" key="1">
    <citation type="submission" date="2018-08" db="EMBL/GenBank/DDBJ databases">
        <title>Diversity &amp; Physiological Properties of Lignin-Decomposing Actinobacteria from Soil.</title>
        <authorList>
            <person name="Roh S.G."/>
            <person name="Kim S.B."/>
        </authorList>
    </citation>
    <scope>NUCLEOTIDE SEQUENCE [LARGE SCALE GENOMIC DNA]</scope>
    <source>
        <strain evidence="2 3">MMS17-GH009</strain>
    </source>
</reference>
<dbReference type="Proteomes" id="UP000263377">
    <property type="component" value="Unassembled WGS sequence"/>
</dbReference>
<dbReference type="AlphaFoldDB" id="A0A372ZVG6"/>
<proteinExistence type="predicted"/>
<protein>
    <submittedName>
        <fullName evidence="2">Uncharacterized protein</fullName>
    </submittedName>
</protein>
<organism evidence="2 3">
    <name type="scientific">Kitasatospora xanthocidica</name>
    <dbReference type="NCBI Taxonomy" id="83382"/>
    <lineage>
        <taxon>Bacteria</taxon>
        <taxon>Bacillati</taxon>
        <taxon>Actinomycetota</taxon>
        <taxon>Actinomycetes</taxon>
        <taxon>Kitasatosporales</taxon>
        <taxon>Streptomycetaceae</taxon>
        <taxon>Kitasatospora</taxon>
    </lineage>
</organism>
<comment type="caution">
    <text evidence="2">The sequence shown here is derived from an EMBL/GenBank/DDBJ whole genome shotgun (WGS) entry which is preliminary data.</text>
</comment>
<feature type="region of interest" description="Disordered" evidence="1">
    <location>
        <begin position="18"/>
        <end position="63"/>
    </location>
</feature>
<evidence type="ECO:0000313" key="2">
    <source>
        <dbReference type="EMBL" id="RGD59484.1"/>
    </source>
</evidence>
<gene>
    <name evidence="2" type="ORF">DR950_18295</name>
</gene>
<accession>A0A372ZVG6</accession>
<sequence>MPRPDWLQMSPAAWYGTGRQDALFDPAGHDPDGDAFGTTPFEGCTAQELKGEPSPADRPSIRP</sequence>